<dbReference type="Proteomes" id="UP001500567">
    <property type="component" value="Unassembled WGS sequence"/>
</dbReference>
<protein>
    <recommendedName>
        <fullName evidence="3">STAS/SEC14 domain-containing protein</fullName>
    </recommendedName>
</protein>
<proteinExistence type="predicted"/>
<name>A0ABP7S7R4_9BACT</name>
<dbReference type="RefSeq" id="WP_345072704.1">
    <property type="nucleotide sequence ID" value="NZ_BAABDJ010000015.1"/>
</dbReference>
<evidence type="ECO:0008006" key="3">
    <source>
        <dbReference type="Google" id="ProtNLM"/>
    </source>
</evidence>
<evidence type="ECO:0000313" key="2">
    <source>
        <dbReference type="Proteomes" id="UP001500567"/>
    </source>
</evidence>
<accession>A0ABP7S7R4</accession>
<sequence>MSSLGLAFYDAPNPEQYLQLRDGQQPLFLHDEHGSPLLRYTYYPAEELMHAQWHSNLTTDAVIFGGHTTLLLAQQLKYRWLLNDISLATGDWTEALDWLEFEWLPQAQEYGLRACAHVFTPSMYNQFVTQEYLTRLQAYLPIQSFTELEAAQAWLHGQQ</sequence>
<comment type="caution">
    <text evidence="1">The sequence shown here is derived from an EMBL/GenBank/DDBJ whole genome shotgun (WGS) entry which is preliminary data.</text>
</comment>
<reference evidence="2" key="1">
    <citation type="journal article" date="2019" name="Int. J. Syst. Evol. Microbiol.">
        <title>The Global Catalogue of Microorganisms (GCM) 10K type strain sequencing project: providing services to taxonomists for standard genome sequencing and annotation.</title>
        <authorList>
            <consortium name="The Broad Institute Genomics Platform"/>
            <consortium name="The Broad Institute Genome Sequencing Center for Infectious Disease"/>
            <person name="Wu L."/>
            <person name="Ma J."/>
        </authorList>
    </citation>
    <scope>NUCLEOTIDE SEQUENCE [LARGE SCALE GENOMIC DNA]</scope>
    <source>
        <strain evidence="2">JCM 17224</strain>
    </source>
</reference>
<evidence type="ECO:0000313" key="1">
    <source>
        <dbReference type="EMBL" id="GAA4007799.1"/>
    </source>
</evidence>
<gene>
    <name evidence="1" type="ORF">GCM10022408_19860</name>
</gene>
<organism evidence="1 2">
    <name type="scientific">Hymenobacter fastidiosus</name>
    <dbReference type="NCBI Taxonomy" id="486264"/>
    <lineage>
        <taxon>Bacteria</taxon>
        <taxon>Pseudomonadati</taxon>
        <taxon>Bacteroidota</taxon>
        <taxon>Cytophagia</taxon>
        <taxon>Cytophagales</taxon>
        <taxon>Hymenobacteraceae</taxon>
        <taxon>Hymenobacter</taxon>
    </lineage>
</organism>
<keyword evidence="2" id="KW-1185">Reference proteome</keyword>
<dbReference type="EMBL" id="BAABDJ010000015">
    <property type="protein sequence ID" value="GAA4007799.1"/>
    <property type="molecule type" value="Genomic_DNA"/>
</dbReference>